<feature type="compositionally biased region" description="Low complexity" evidence="3">
    <location>
        <begin position="1085"/>
        <end position="1118"/>
    </location>
</feature>
<feature type="compositionally biased region" description="Basic residues" evidence="3">
    <location>
        <begin position="417"/>
        <end position="433"/>
    </location>
</feature>
<feature type="region of interest" description="Disordered" evidence="3">
    <location>
        <begin position="1254"/>
        <end position="1320"/>
    </location>
</feature>
<feature type="region of interest" description="Disordered" evidence="3">
    <location>
        <begin position="1076"/>
        <end position="1126"/>
    </location>
</feature>
<feature type="compositionally biased region" description="Basic and acidic residues" evidence="3">
    <location>
        <begin position="458"/>
        <end position="467"/>
    </location>
</feature>
<sequence>MRVHRLSRVTRDGGTWEKYAGVENLRQQLNCSCPMTAPSDLLTAEREGKTDEERNDRQREETAAERMRVPEDADDTELPGREKRKAPMISAGDAEFPRDYHTLASGGSRGARHYPDNNNGGFKTSSLDRRHSSVAAKSLEALNNIHKADIERQRDALMDLQKNKFSNSPGSLSQGSAAAGRQQQPHYWSFKSRTPRVTRLSPPQPALTEQASRVSFASAENLETMSEPDIPIGFNRMNRLRQSLPLARSSSQAKLRAPGILFLQLGEETRRVHLTHELTSLDTLRALIVHMFPQRLTMAMLRSPSTALLIKDETRNVFYELEDPRDVQDRCVIKIYCKEPIYGTYPGHHNPHLANGDLRREMVYAPQDSPSNRRLSNPPMSSQHSSSSASPPHGSPSRARLLYSSAGRPSSYAGPPHHTHSLPHPHSQSHHSSPHQQPQLHQPHHSPPVFCTSSSAILERRDVKPDDEMGGSRSMMLLRGDDRMGGGIYADPYSLGPDTSRLALAGGPHSPMPARADPYGSLYRRGGGGGGGHGSVRSLTSYSAAAIQGELIESSALYRPGGPLYNDAYAASMLAMGLRVPPPSSPQKIPDMRDSYGATMPARGSPGRQNLRRDSVTSSVFGDSPKARGQGPGLSLTAEQLCLMQGGEGGGAGGFGSPLLGNETETRERMEAMEKQIASLTGLLQRVLSRAPEPESPEKGESASDCSGTEAGRTKKQKVLTPSAPLALMPPPSLGPNQPVPVSRLQMQLHLQGLQQNTNALRKQLSQLRNMQLENQDAVLSLLRQTESELSLMMLDAMRTQEDPLQRQRLLVEEERLKYLNQEELLIQQLHDLEKSVEELQRNSSINHGLVTEQDVEQKSKELRMLGETLTELKNQFPSLQSKMRVVLRVEVEAVKFLKEEPHRLEALLKRCNTMTDTLSSLRRQVTDGVWKSPEDFSSQAQKKGEDLSHSSDLDVLNSPPLSLTDLSTSAGLANWKPFSAVDADVSGPEQDVQSSMTFRNRILDELPARRSADKSVSAEVRLAAERDWEEKRASLTQFSAQDINRLLEETQAELMKAIPDLEFAAKHINKPAVPPKPHITLPITSTTATSSAAGTTGTTATTAATTATTATPTSAPSGDPQPGKVHLAAQKLNSMEGGGSHRGSVDLSAAKYRTEKPSKSPPPPPPRRSFPSAHGLTTNRTGEVIVTTKKNEDESEPPKTLVKLRRTPSDAPRPSSTPPVIAASANQDEDDEERIIAELEIFQRVPVKVCRKAFRSRPKASPPRLLGSFGRKNSTSSPGPMKGPTVAARLKHLQQGSLERPKTRKQKEDFPKVQGQQQH</sequence>
<dbReference type="PANTHER" id="PTHR22741:SF5">
    <property type="entry name" value="SRC KINASE SIGNALING INHIBITOR 1"/>
    <property type="match status" value="1"/>
</dbReference>
<dbReference type="Ensembl" id="ENSORLT00000044953.1">
    <property type="protein sequence ID" value="ENSORLP00000028576.1"/>
    <property type="gene ID" value="ENSORLG00000014080.2"/>
</dbReference>
<name>A0A3B3H9S4_ORYLA</name>
<keyword evidence="1 2" id="KW-0175">Coiled coil</keyword>
<dbReference type="GO" id="GO:0015629">
    <property type="term" value="C:actin cytoskeleton"/>
    <property type="evidence" value="ECO:0000318"/>
    <property type="project" value="GO_Central"/>
</dbReference>
<evidence type="ECO:0000313" key="6">
    <source>
        <dbReference type="Proteomes" id="UP000001038"/>
    </source>
</evidence>
<feature type="region of interest" description="Disordered" evidence="3">
    <location>
        <begin position="1154"/>
        <end position="1232"/>
    </location>
</feature>
<feature type="region of interest" description="Disordered" evidence="3">
    <location>
        <begin position="106"/>
        <end position="128"/>
    </location>
</feature>
<feature type="region of interest" description="Disordered" evidence="3">
    <location>
        <begin position="690"/>
        <end position="717"/>
    </location>
</feature>
<feature type="region of interest" description="Disordered" evidence="3">
    <location>
        <begin position="164"/>
        <end position="184"/>
    </location>
</feature>
<feature type="compositionally biased region" description="Basic and acidic residues" evidence="3">
    <location>
        <begin position="692"/>
        <end position="702"/>
    </location>
</feature>
<dbReference type="Pfam" id="PF03915">
    <property type="entry name" value="AIP3"/>
    <property type="match status" value="1"/>
</dbReference>
<feature type="compositionally biased region" description="Pro residues" evidence="3">
    <location>
        <begin position="1160"/>
        <end position="1169"/>
    </location>
</feature>
<evidence type="ECO:0000256" key="1">
    <source>
        <dbReference type="ARBA" id="ARBA00023054"/>
    </source>
</evidence>
<organism evidence="5 6">
    <name type="scientific">Oryzias latipes</name>
    <name type="common">Japanese rice fish</name>
    <name type="synonym">Japanese killifish</name>
    <dbReference type="NCBI Taxonomy" id="8090"/>
    <lineage>
        <taxon>Eukaryota</taxon>
        <taxon>Metazoa</taxon>
        <taxon>Chordata</taxon>
        <taxon>Craniata</taxon>
        <taxon>Vertebrata</taxon>
        <taxon>Euteleostomi</taxon>
        <taxon>Actinopterygii</taxon>
        <taxon>Neopterygii</taxon>
        <taxon>Teleostei</taxon>
        <taxon>Neoteleostei</taxon>
        <taxon>Acanthomorphata</taxon>
        <taxon>Ovalentaria</taxon>
        <taxon>Atherinomorphae</taxon>
        <taxon>Beloniformes</taxon>
        <taxon>Adrianichthyidae</taxon>
        <taxon>Oryziinae</taxon>
        <taxon>Oryzias</taxon>
    </lineage>
</organism>
<dbReference type="STRING" id="8090.ENSORLP00000028576"/>
<feature type="compositionally biased region" description="Basic and acidic residues" evidence="3">
    <location>
        <begin position="943"/>
        <end position="953"/>
    </location>
</feature>
<feature type="coiled-coil region" evidence="2">
    <location>
        <begin position="823"/>
        <end position="876"/>
    </location>
</feature>
<protein>
    <recommendedName>
        <fullName evidence="4">Actin interacting protein 3-like C-terminal domain-containing protein</fullName>
    </recommendedName>
</protein>
<feature type="region of interest" description="Disordered" evidence="3">
    <location>
        <begin position="367"/>
        <end position="474"/>
    </location>
</feature>
<dbReference type="Proteomes" id="UP000001038">
    <property type="component" value="Chromosome 19"/>
</dbReference>
<feature type="compositionally biased region" description="Basic and acidic residues" evidence="3">
    <location>
        <begin position="43"/>
        <end position="71"/>
    </location>
</feature>
<accession>A0A3B3H9S4</accession>
<dbReference type="PANTHER" id="PTHR22741">
    <property type="entry name" value="P140CAP/SNIP-RELATED"/>
    <property type="match status" value="1"/>
</dbReference>
<gene>
    <name evidence="5" type="primary">srcin1b</name>
</gene>
<evidence type="ECO:0000259" key="4">
    <source>
        <dbReference type="Pfam" id="PF03915"/>
    </source>
</evidence>
<evidence type="ECO:0000313" key="5">
    <source>
        <dbReference type="Ensembl" id="ENSORLP00000028576.1"/>
    </source>
</evidence>
<keyword evidence="6" id="KW-1185">Reference proteome</keyword>
<dbReference type="GeneTree" id="ENSGT00940000157961"/>
<reference evidence="5" key="2">
    <citation type="submission" date="2025-08" db="UniProtKB">
        <authorList>
            <consortium name="Ensembl"/>
        </authorList>
    </citation>
    <scope>IDENTIFICATION</scope>
    <source>
        <strain evidence="5">Hd-rR</strain>
    </source>
</reference>
<dbReference type="GO" id="GO:0061001">
    <property type="term" value="P:regulation of dendritic spine morphogenesis"/>
    <property type="evidence" value="ECO:0000318"/>
    <property type="project" value="GO_Central"/>
</dbReference>
<reference evidence="5 6" key="1">
    <citation type="journal article" date="2007" name="Nature">
        <title>The medaka draft genome and insights into vertebrate genome evolution.</title>
        <authorList>
            <person name="Kasahara M."/>
            <person name="Naruse K."/>
            <person name="Sasaki S."/>
            <person name="Nakatani Y."/>
            <person name="Qu W."/>
            <person name="Ahsan B."/>
            <person name="Yamada T."/>
            <person name="Nagayasu Y."/>
            <person name="Doi K."/>
            <person name="Kasai Y."/>
            <person name="Jindo T."/>
            <person name="Kobayashi D."/>
            <person name="Shimada A."/>
            <person name="Toyoda A."/>
            <person name="Kuroki Y."/>
            <person name="Fujiyama A."/>
            <person name="Sasaki T."/>
            <person name="Shimizu A."/>
            <person name="Asakawa S."/>
            <person name="Shimizu N."/>
            <person name="Hashimoto S."/>
            <person name="Yang J."/>
            <person name="Lee Y."/>
            <person name="Matsushima K."/>
            <person name="Sugano S."/>
            <person name="Sakaizumi M."/>
            <person name="Narita T."/>
            <person name="Ohishi K."/>
            <person name="Haga S."/>
            <person name="Ohta F."/>
            <person name="Nomoto H."/>
            <person name="Nogata K."/>
            <person name="Morishita T."/>
            <person name="Endo T."/>
            <person name="Shin-I T."/>
            <person name="Takeda H."/>
            <person name="Morishita S."/>
            <person name="Kohara Y."/>
        </authorList>
    </citation>
    <scope>NUCLEOTIDE SEQUENCE [LARGE SCALE GENOMIC DNA]</scope>
    <source>
        <strain evidence="5 6">Hd-rR</strain>
    </source>
</reference>
<dbReference type="GO" id="GO:0014069">
    <property type="term" value="C:postsynaptic density"/>
    <property type="evidence" value="ECO:0000318"/>
    <property type="project" value="GO_Central"/>
</dbReference>
<feature type="compositionally biased region" description="Polar residues" evidence="3">
    <location>
        <begin position="116"/>
        <end position="125"/>
    </location>
</feature>
<dbReference type="Gene3D" id="1.20.58.1540">
    <property type="entry name" value="Actin interacting protein 3, C-terminal domain"/>
    <property type="match status" value="1"/>
</dbReference>
<feature type="domain" description="Actin interacting protein 3-like C-terminal" evidence="4">
    <location>
        <begin position="262"/>
        <end position="336"/>
    </location>
</feature>
<dbReference type="InterPro" id="IPR022782">
    <property type="entry name" value="AIP3-like_C"/>
</dbReference>
<feature type="region of interest" description="Disordered" evidence="3">
    <location>
        <begin position="600"/>
        <end position="632"/>
    </location>
</feature>
<evidence type="ECO:0000256" key="3">
    <source>
        <dbReference type="SAM" id="MobiDB-lite"/>
    </source>
</evidence>
<reference evidence="5" key="3">
    <citation type="submission" date="2025-09" db="UniProtKB">
        <authorList>
            <consortium name="Ensembl"/>
        </authorList>
    </citation>
    <scope>IDENTIFICATION</scope>
    <source>
        <strain evidence="5">Hd-rR</strain>
    </source>
</reference>
<proteinExistence type="predicted"/>
<dbReference type="GO" id="GO:0005737">
    <property type="term" value="C:cytoplasm"/>
    <property type="evidence" value="ECO:0000318"/>
    <property type="project" value="GO_Central"/>
</dbReference>
<feature type="compositionally biased region" description="Low complexity" evidence="3">
    <location>
        <begin position="170"/>
        <end position="184"/>
    </location>
</feature>
<dbReference type="InterPro" id="IPR051825">
    <property type="entry name" value="SRCIN1"/>
</dbReference>
<feature type="region of interest" description="Disordered" evidence="3">
    <location>
        <begin position="36"/>
        <end position="79"/>
    </location>
</feature>
<dbReference type="Bgee" id="ENSORLG00000014080">
    <property type="expression patterns" value="Expressed in sexually immature organism and 5 other cell types or tissues"/>
</dbReference>
<dbReference type="InParanoid" id="A0A3B3H9S4"/>
<feature type="compositionally biased region" description="Low complexity" evidence="3">
    <location>
        <begin position="376"/>
        <end position="397"/>
    </location>
</feature>
<evidence type="ECO:0000256" key="2">
    <source>
        <dbReference type="SAM" id="Coils"/>
    </source>
</evidence>
<feature type="region of interest" description="Disordered" evidence="3">
    <location>
        <begin position="933"/>
        <end position="954"/>
    </location>
</feature>